<keyword evidence="4" id="KW-1185">Reference proteome</keyword>
<accession>A0A830HQH5</accession>
<dbReference type="OrthoDB" id="47450at2759"/>
<comment type="caution">
    <text evidence="3">The sequence shown here is derived from an EMBL/GenBank/DDBJ whole genome shotgun (WGS) entry which is preliminary data.</text>
</comment>
<dbReference type="PANTHER" id="PTHR33418">
    <property type="entry name" value="HELICASE-ASSOCIATED"/>
    <property type="match status" value="1"/>
</dbReference>
<protein>
    <recommendedName>
        <fullName evidence="2">Helicase-associated domain-containing protein</fullName>
    </recommendedName>
</protein>
<gene>
    <name evidence="3" type="ORF">PPROV_000769200</name>
</gene>
<dbReference type="EMBL" id="BNJQ01000023">
    <property type="protein sequence ID" value="GHP08955.1"/>
    <property type="molecule type" value="Genomic_DNA"/>
</dbReference>
<feature type="domain" description="Helicase-associated" evidence="2">
    <location>
        <begin position="127"/>
        <end position="179"/>
    </location>
</feature>
<dbReference type="InterPro" id="IPR005114">
    <property type="entry name" value="Helicase_assoc"/>
</dbReference>
<sequence length="401" mass="44859">MSAPSSACQRTAHHHRAATTLTAKRRRRRRSPSLHRRPPPSCASSPSSPSSGSLGDGVEESGVDWIADAAEEQEQEQESFSSFSSFSDDKNTQLEMLDSEVNLLMSSLDSLDLDAFPLSTKERHMWRLAQLEAYRETYGHADVPFNWQRNPKLGRWLAMQRYKSLKGSLSPAAVEELLDAGAPIAPPRYLGDGLDDSESLDDVFAVFLAHAVADAEVSLDNDNFALVVPPTSLGAALHAQLPAGSLRRWLVDTSKRWVDGELSSDFEHKLAYILGVPDTAFSLARVLKTFIEEEAQVFDPPPPSPPHPPASSTPAEKRRGPKDHFYRRVEALRAFREHHGHLNIRDRDDAKLARWMRRMRTQRRDGALSDKRVAALDEVGFDWNVRANGRPRMYVAQPKPL</sequence>
<feature type="domain" description="Helicase-associated" evidence="2">
    <location>
        <begin position="323"/>
        <end position="381"/>
    </location>
</feature>
<proteinExistence type="predicted"/>
<dbReference type="AlphaFoldDB" id="A0A830HQH5"/>
<feature type="compositionally biased region" description="Pro residues" evidence="1">
    <location>
        <begin position="299"/>
        <end position="311"/>
    </location>
</feature>
<reference evidence="3" key="1">
    <citation type="submission" date="2020-10" db="EMBL/GenBank/DDBJ databases">
        <title>Unveiling of a novel bifunctional photoreceptor, Dualchrome1, isolated from a cosmopolitan green alga.</title>
        <authorList>
            <person name="Suzuki S."/>
            <person name="Kawachi M."/>
        </authorList>
    </citation>
    <scope>NUCLEOTIDE SEQUENCE</scope>
    <source>
        <strain evidence="3">NIES 2893</strain>
    </source>
</reference>
<dbReference type="PANTHER" id="PTHR33418:SF1">
    <property type="entry name" value="HELICASE-ASSOCIATED DOMAIN-CONTAINING PROTEIN"/>
    <property type="match status" value="1"/>
</dbReference>
<evidence type="ECO:0000256" key="1">
    <source>
        <dbReference type="SAM" id="MobiDB-lite"/>
    </source>
</evidence>
<dbReference type="Proteomes" id="UP000660262">
    <property type="component" value="Unassembled WGS sequence"/>
</dbReference>
<evidence type="ECO:0000313" key="4">
    <source>
        <dbReference type="Proteomes" id="UP000660262"/>
    </source>
</evidence>
<evidence type="ECO:0000313" key="3">
    <source>
        <dbReference type="EMBL" id="GHP08955.1"/>
    </source>
</evidence>
<feature type="compositionally biased region" description="Basic residues" evidence="1">
    <location>
        <begin position="11"/>
        <end position="38"/>
    </location>
</feature>
<dbReference type="Pfam" id="PF03457">
    <property type="entry name" value="HA"/>
    <property type="match status" value="2"/>
</dbReference>
<name>A0A830HQH5_9CHLO</name>
<dbReference type="Gene3D" id="6.10.140.530">
    <property type="match status" value="2"/>
</dbReference>
<feature type="region of interest" description="Disordered" evidence="1">
    <location>
        <begin position="296"/>
        <end position="322"/>
    </location>
</feature>
<organism evidence="3 4">
    <name type="scientific">Pycnococcus provasolii</name>
    <dbReference type="NCBI Taxonomy" id="41880"/>
    <lineage>
        <taxon>Eukaryota</taxon>
        <taxon>Viridiplantae</taxon>
        <taxon>Chlorophyta</taxon>
        <taxon>Pseudoscourfieldiophyceae</taxon>
        <taxon>Pseudoscourfieldiales</taxon>
        <taxon>Pycnococcaceae</taxon>
        <taxon>Pycnococcus</taxon>
    </lineage>
</organism>
<feature type="region of interest" description="Disordered" evidence="1">
    <location>
        <begin position="1"/>
        <end position="66"/>
    </location>
</feature>
<feature type="compositionally biased region" description="Low complexity" evidence="1">
    <location>
        <begin position="42"/>
        <end position="53"/>
    </location>
</feature>
<evidence type="ECO:0000259" key="2">
    <source>
        <dbReference type="Pfam" id="PF03457"/>
    </source>
</evidence>